<feature type="transmembrane region" description="Helical" evidence="5">
    <location>
        <begin position="43"/>
        <end position="60"/>
    </location>
</feature>
<name>A0A0D6PGC6_9PROT</name>
<comment type="subcellular location">
    <subcellularLocation>
        <location evidence="1">Membrane</location>
        <topology evidence="1">Multi-pass membrane protein</topology>
    </subcellularLocation>
</comment>
<feature type="transmembrane region" description="Helical" evidence="5">
    <location>
        <begin position="99"/>
        <end position="120"/>
    </location>
</feature>
<evidence type="ECO:0000256" key="2">
    <source>
        <dbReference type="ARBA" id="ARBA00022692"/>
    </source>
</evidence>
<dbReference type="AlphaFoldDB" id="A0A0D6PGC6"/>
<evidence type="ECO:0000256" key="4">
    <source>
        <dbReference type="ARBA" id="ARBA00023136"/>
    </source>
</evidence>
<evidence type="ECO:0000313" key="7">
    <source>
        <dbReference type="EMBL" id="GAN80825.1"/>
    </source>
</evidence>
<keyword evidence="4 5" id="KW-0472">Membrane</keyword>
<dbReference type="GO" id="GO:0008324">
    <property type="term" value="F:monoatomic cation transmembrane transporter activity"/>
    <property type="evidence" value="ECO:0007669"/>
    <property type="project" value="InterPro"/>
</dbReference>
<evidence type="ECO:0000313" key="8">
    <source>
        <dbReference type="Proteomes" id="UP000032668"/>
    </source>
</evidence>
<dbReference type="Gene3D" id="1.20.1510.10">
    <property type="entry name" value="Cation efflux protein transmembrane domain"/>
    <property type="match status" value="1"/>
</dbReference>
<dbReference type="EMBL" id="BANC01000059">
    <property type="protein sequence ID" value="GAN80825.1"/>
    <property type="molecule type" value="Genomic_DNA"/>
</dbReference>
<evidence type="ECO:0000256" key="3">
    <source>
        <dbReference type="ARBA" id="ARBA00022989"/>
    </source>
</evidence>
<dbReference type="GO" id="GO:0016020">
    <property type="term" value="C:membrane"/>
    <property type="evidence" value="ECO:0007669"/>
    <property type="project" value="UniProtKB-SubCell"/>
</dbReference>
<gene>
    <name evidence="7" type="ORF">Aam_060_051</name>
</gene>
<reference evidence="7 8" key="1">
    <citation type="submission" date="2012-11" db="EMBL/GenBank/DDBJ databases">
        <title>Whole genome sequence of Acidocella aminolytica 101 = DSM 11237.</title>
        <authorList>
            <person name="Azuma Y."/>
            <person name="Higashiura N."/>
            <person name="Hirakawa H."/>
            <person name="Matsushita K."/>
        </authorList>
    </citation>
    <scope>NUCLEOTIDE SEQUENCE [LARGE SCALE GENOMIC DNA]</scope>
    <source>
        <strain evidence="8">101 / DSM 11237</strain>
    </source>
</reference>
<evidence type="ECO:0000259" key="6">
    <source>
        <dbReference type="Pfam" id="PF01545"/>
    </source>
</evidence>
<accession>A0A0D6PGC6</accession>
<sequence>MNHHALRRAALVVLILNFGFFFFEFAVARAIGSVSLFADSVDFLEDSAVNFLLLAALGWPPKARAKAGMVMAGLIFVPSLATLWQALLKIWHPDAPDATWLSLTGLAAMAVNFTAAMILAQHRHTGGSITRAAFLSARNDVLANVAIILAGAVTALLWHSLWPDLIAGIGIGAMNLDAAKEVWEAAREEHAA</sequence>
<protein>
    <submittedName>
        <fullName evidence="7">Cation efflux protein</fullName>
    </submittedName>
</protein>
<feature type="transmembrane region" description="Helical" evidence="5">
    <location>
        <begin position="67"/>
        <end position="87"/>
    </location>
</feature>
<dbReference type="RefSeq" id="WP_048879213.1">
    <property type="nucleotide sequence ID" value="NZ_BANC01000059.1"/>
</dbReference>
<keyword evidence="3 5" id="KW-1133">Transmembrane helix</keyword>
<dbReference type="InterPro" id="IPR027469">
    <property type="entry name" value="Cation_efflux_TMD_sf"/>
</dbReference>
<feature type="transmembrane region" description="Helical" evidence="5">
    <location>
        <begin position="9"/>
        <end position="31"/>
    </location>
</feature>
<organism evidence="7 8">
    <name type="scientific">Acidocella aminolytica 101 = DSM 11237</name>
    <dbReference type="NCBI Taxonomy" id="1120923"/>
    <lineage>
        <taxon>Bacteria</taxon>
        <taxon>Pseudomonadati</taxon>
        <taxon>Pseudomonadota</taxon>
        <taxon>Alphaproteobacteria</taxon>
        <taxon>Acetobacterales</taxon>
        <taxon>Acidocellaceae</taxon>
        <taxon>Acidocella</taxon>
    </lineage>
</organism>
<dbReference type="InterPro" id="IPR058533">
    <property type="entry name" value="Cation_efflux_TM"/>
</dbReference>
<feature type="domain" description="Cation efflux protein transmembrane" evidence="6">
    <location>
        <begin position="11"/>
        <end position="179"/>
    </location>
</feature>
<dbReference type="Proteomes" id="UP000032668">
    <property type="component" value="Unassembled WGS sequence"/>
</dbReference>
<dbReference type="STRING" id="1120923.SAMN02746095_00158"/>
<evidence type="ECO:0000256" key="5">
    <source>
        <dbReference type="SAM" id="Phobius"/>
    </source>
</evidence>
<dbReference type="Pfam" id="PF01545">
    <property type="entry name" value="Cation_efflux"/>
    <property type="match status" value="1"/>
</dbReference>
<evidence type="ECO:0000256" key="1">
    <source>
        <dbReference type="ARBA" id="ARBA00004141"/>
    </source>
</evidence>
<comment type="caution">
    <text evidence="7">The sequence shown here is derived from an EMBL/GenBank/DDBJ whole genome shotgun (WGS) entry which is preliminary data.</text>
</comment>
<feature type="transmembrane region" description="Helical" evidence="5">
    <location>
        <begin position="141"/>
        <end position="161"/>
    </location>
</feature>
<dbReference type="OrthoDB" id="9799649at2"/>
<keyword evidence="2 5" id="KW-0812">Transmembrane</keyword>
<dbReference type="SUPFAM" id="SSF161111">
    <property type="entry name" value="Cation efflux protein transmembrane domain-like"/>
    <property type="match status" value="1"/>
</dbReference>
<proteinExistence type="predicted"/>
<keyword evidence="8" id="KW-1185">Reference proteome</keyword>